<accession>A0A4C1UZI8</accession>
<evidence type="ECO:0000313" key="1">
    <source>
        <dbReference type="EMBL" id="GBP31436.1"/>
    </source>
</evidence>
<reference evidence="1 2" key="1">
    <citation type="journal article" date="2019" name="Commun. Biol.">
        <title>The bagworm genome reveals a unique fibroin gene that provides high tensile strength.</title>
        <authorList>
            <person name="Kono N."/>
            <person name="Nakamura H."/>
            <person name="Ohtoshi R."/>
            <person name="Tomita M."/>
            <person name="Numata K."/>
            <person name="Arakawa K."/>
        </authorList>
    </citation>
    <scope>NUCLEOTIDE SEQUENCE [LARGE SCALE GENOMIC DNA]</scope>
</reference>
<dbReference type="EMBL" id="BGZK01000246">
    <property type="protein sequence ID" value="GBP31436.1"/>
    <property type="molecule type" value="Genomic_DNA"/>
</dbReference>
<dbReference type="AlphaFoldDB" id="A0A4C1UZI8"/>
<organism evidence="1 2">
    <name type="scientific">Eumeta variegata</name>
    <name type="common">Bagworm moth</name>
    <name type="synonym">Eumeta japonica</name>
    <dbReference type="NCBI Taxonomy" id="151549"/>
    <lineage>
        <taxon>Eukaryota</taxon>
        <taxon>Metazoa</taxon>
        <taxon>Ecdysozoa</taxon>
        <taxon>Arthropoda</taxon>
        <taxon>Hexapoda</taxon>
        <taxon>Insecta</taxon>
        <taxon>Pterygota</taxon>
        <taxon>Neoptera</taxon>
        <taxon>Endopterygota</taxon>
        <taxon>Lepidoptera</taxon>
        <taxon>Glossata</taxon>
        <taxon>Ditrysia</taxon>
        <taxon>Tineoidea</taxon>
        <taxon>Psychidae</taxon>
        <taxon>Oiketicinae</taxon>
        <taxon>Eumeta</taxon>
    </lineage>
</organism>
<evidence type="ECO:0000313" key="2">
    <source>
        <dbReference type="Proteomes" id="UP000299102"/>
    </source>
</evidence>
<gene>
    <name evidence="1" type="ORF">EVAR_17925_1</name>
</gene>
<proteinExistence type="predicted"/>
<name>A0A4C1UZI8_EUMVA</name>
<sequence>MIIVDLEQLVVDGDQLALAAQGHPRADVQRLRAVAGVVSVEAILPILDRRLAEARKGENWLNIYNIRPWNRANPNRLQLKISDTALAVVLR</sequence>
<protein>
    <submittedName>
        <fullName evidence="1">Uncharacterized protein</fullName>
    </submittedName>
</protein>
<dbReference type="Proteomes" id="UP000299102">
    <property type="component" value="Unassembled WGS sequence"/>
</dbReference>
<comment type="caution">
    <text evidence="1">The sequence shown here is derived from an EMBL/GenBank/DDBJ whole genome shotgun (WGS) entry which is preliminary data.</text>
</comment>
<keyword evidence="2" id="KW-1185">Reference proteome</keyword>